<accession>A0A4V5TLA2</accession>
<evidence type="ECO:0000313" key="3">
    <source>
        <dbReference type="Proteomes" id="UP000308744"/>
    </source>
</evidence>
<feature type="transmembrane region" description="Helical" evidence="1">
    <location>
        <begin position="5"/>
        <end position="25"/>
    </location>
</feature>
<keyword evidence="3" id="KW-1185">Reference proteome</keyword>
<name>A0A4V5TLA2_9BACI</name>
<keyword evidence="1" id="KW-0812">Transmembrane</keyword>
<sequence length="177" mass="20769">MKDYIIIIISILLLFTIFFIIQRTYTIQSNVSAITTSIQQHLEEEVSSIEEYGISKSNSKIVIFKYGNKKGYAVFKENYFNKKLKMIFIKSNIFDKNNNIIHTNRGNYILLSGNYHEKIDYIVVKEGNKNHLFEVTLINENIGHLYITLETIPRKLTDTMLNDLMLYNKDNKPVFLE</sequence>
<evidence type="ECO:0000313" key="2">
    <source>
        <dbReference type="EMBL" id="TKI66863.1"/>
    </source>
</evidence>
<keyword evidence="1" id="KW-1133">Transmembrane helix</keyword>
<gene>
    <name evidence="2" type="ORF">FC756_14100</name>
</gene>
<comment type="caution">
    <text evidence="2">The sequence shown here is derived from an EMBL/GenBank/DDBJ whole genome shotgun (WGS) entry which is preliminary data.</text>
</comment>
<proteinExistence type="predicted"/>
<dbReference type="AlphaFoldDB" id="A0A4V5TLA2"/>
<evidence type="ECO:0000256" key="1">
    <source>
        <dbReference type="SAM" id="Phobius"/>
    </source>
</evidence>
<dbReference type="EMBL" id="SZPU01000055">
    <property type="protein sequence ID" value="TKI66863.1"/>
    <property type="molecule type" value="Genomic_DNA"/>
</dbReference>
<dbReference type="RefSeq" id="WP_107896091.1">
    <property type="nucleotide sequence ID" value="NZ_PYWM01000017.1"/>
</dbReference>
<organism evidence="2 3">
    <name type="scientific">Lysinibacillus mangiferihumi</name>
    <dbReference type="NCBI Taxonomy" id="1130819"/>
    <lineage>
        <taxon>Bacteria</taxon>
        <taxon>Bacillati</taxon>
        <taxon>Bacillota</taxon>
        <taxon>Bacilli</taxon>
        <taxon>Bacillales</taxon>
        <taxon>Bacillaceae</taxon>
        <taxon>Lysinibacillus</taxon>
    </lineage>
</organism>
<dbReference type="Proteomes" id="UP000308744">
    <property type="component" value="Unassembled WGS sequence"/>
</dbReference>
<protein>
    <submittedName>
        <fullName evidence="2">Uncharacterized protein</fullName>
    </submittedName>
</protein>
<keyword evidence="1" id="KW-0472">Membrane</keyword>
<reference evidence="2 3" key="1">
    <citation type="submission" date="2019-04" db="EMBL/GenBank/DDBJ databases">
        <title>Lysinibacillus genome sequencing.</title>
        <authorList>
            <person name="Dunlap C."/>
        </authorList>
    </citation>
    <scope>NUCLEOTIDE SEQUENCE [LARGE SCALE GENOMIC DNA]</scope>
    <source>
        <strain evidence="2 3">CCTCC AB 2010389</strain>
    </source>
</reference>